<reference evidence="1 2" key="1">
    <citation type="journal article" date="2017" name="Curr. Biol.">
        <title>Genome architecture and evolution of a unichromosomal asexual nematode.</title>
        <authorList>
            <person name="Fradin H."/>
            <person name="Zegar C."/>
            <person name="Gutwein M."/>
            <person name="Lucas J."/>
            <person name="Kovtun M."/>
            <person name="Corcoran D."/>
            <person name="Baugh L.R."/>
            <person name="Kiontke K."/>
            <person name="Gunsalus K."/>
            <person name="Fitch D.H."/>
            <person name="Piano F."/>
        </authorList>
    </citation>
    <scope>NUCLEOTIDE SEQUENCE [LARGE SCALE GENOMIC DNA]</scope>
    <source>
        <strain evidence="1">PF1309</strain>
    </source>
</reference>
<name>A0A2A2KJ14_9BILA</name>
<comment type="caution">
    <text evidence="1">The sequence shown here is derived from an EMBL/GenBank/DDBJ whole genome shotgun (WGS) entry which is preliminary data.</text>
</comment>
<dbReference type="SUPFAM" id="SSF54197">
    <property type="entry name" value="HIT-like"/>
    <property type="match status" value="1"/>
</dbReference>
<dbReference type="EMBL" id="LIAE01008475">
    <property type="protein sequence ID" value="PAV73842.1"/>
    <property type="molecule type" value="Genomic_DNA"/>
</dbReference>
<accession>A0A2A2KJ14</accession>
<sequence>MLLCDRSTQGRPMDIPSSFIIHESRYWILNQRMDSALPGYLMLSAKQMTNSLAALPLEAQAELGMLQARIQHAIEADLRPKRLYIGRFGHDAGYSIHFHFIPVYDWVEALFWLDERYRLLQTFGSIDSALLQTDGAELMLFVWREFCERPVPPPVQGPCVDDVIAALRGALDCELPR</sequence>
<gene>
    <name evidence="1" type="ORF">WR25_00707</name>
</gene>
<dbReference type="AlphaFoldDB" id="A0A2A2KJ14"/>
<dbReference type="Proteomes" id="UP000218231">
    <property type="component" value="Unassembled WGS sequence"/>
</dbReference>
<organism evidence="1 2">
    <name type="scientific">Diploscapter pachys</name>
    <dbReference type="NCBI Taxonomy" id="2018661"/>
    <lineage>
        <taxon>Eukaryota</taxon>
        <taxon>Metazoa</taxon>
        <taxon>Ecdysozoa</taxon>
        <taxon>Nematoda</taxon>
        <taxon>Chromadorea</taxon>
        <taxon>Rhabditida</taxon>
        <taxon>Rhabditina</taxon>
        <taxon>Rhabditomorpha</taxon>
        <taxon>Rhabditoidea</taxon>
        <taxon>Rhabditidae</taxon>
        <taxon>Diploscapter</taxon>
    </lineage>
</organism>
<keyword evidence="2" id="KW-1185">Reference proteome</keyword>
<evidence type="ECO:0000313" key="2">
    <source>
        <dbReference type="Proteomes" id="UP000218231"/>
    </source>
</evidence>
<dbReference type="InterPro" id="IPR036265">
    <property type="entry name" value="HIT-like_sf"/>
</dbReference>
<evidence type="ECO:0000313" key="1">
    <source>
        <dbReference type="EMBL" id="PAV73842.1"/>
    </source>
</evidence>
<protein>
    <recommendedName>
        <fullName evidence="3">HIT domain-containing protein</fullName>
    </recommendedName>
</protein>
<dbReference type="Gene3D" id="3.30.428.10">
    <property type="entry name" value="HIT-like"/>
    <property type="match status" value="1"/>
</dbReference>
<proteinExistence type="predicted"/>
<evidence type="ECO:0008006" key="3">
    <source>
        <dbReference type="Google" id="ProtNLM"/>
    </source>
</evidence>